<dbReference type="FunFam" id="3.30.230.70:FF:000001">
    <property type="entry name" value="Polyribonucleotide nucleotidyltransferase"/>
    <property type="match status" value="1"/>
</dbReference>
<dbReference type="InterPro" id="IPR001247">
    <property type="entry name" value="ExoRNase_PH_dom1"/>
</dbReference>
<dbReference type="PROSITE" id="PS50126">
    <property type="entry name" value="S1"/>
    <property type="match status" value="1"/>
</dbReference>
<evidence type="ECO:0000256" key="6">
    <source>
        <dbReference type="ARBA" id="ARBA00022723"/>
    </source>
</evidence>
<dbReference type="InterPro" id="IPR012340">
    <property type="entry name" value="NA-bd_OB-fold"/>
</dbReference>
<dbReference type="PANTHER" id="PTHR11252">
    <property type="entry name" value="POLYRIBONUCLEOTIDE NUCLEOTIDYLTRANSFERASE"/>
    <property type="match status" value="1"/>
</dbReference>
<dbReference type="CDD" id="cd11364">
    <property type="entry name" value="RNase_PH_PNPase_2"/>
    <property type="match status" value="1"/>
</dbReference>
<protein>
    <recommendedName>
        <fullName evidence="9">Polyribonucleotide nucleotidyltransferase</fullName>
        <ecNumber evidence="9">2.7.7.8</ecNumber>
    </recommendedName>
    <alternativeName>
        <fullName evidence="9">Polynucleotide phosphorylase</fullName>
        <shortName evidence="9">PNPase</shortName>
    </alternativeName>
</protein>
<dbReference type="SUPFAM" id="SSF55666">
    <property type="entry name" value="Ribonuclease PH domain 2-like"/>
    <property type="match status" value="2"/>
</dbReference>
<dbReference type="GO" id="GO:0000287">
    <property type="term" value="F:magnesium ion binding"/>
    <property type="evidence" value="ECO:0007669"/>
    <property type="project" value="UniProtKB-UniRule"/>
</dbReference>
<keyword evidence="3 9" id="KW-0963">Cytoplasm</keyword>
<dbReference type="EMBL" id="CP058559">
    <property type="protein sequence ID" value="QNO16471.1"/>
    <property type="molecule type" value="Genomic_DNA"/>
</dbReference>
<dbReference type="CDD" id="cd11363">
    <property type="entry name" value="RNase_PH_PNPase_1"/>
    <property type="match status" value="1"/>
</dbReference>
<dbReference type="PROSITE" id="PS50084">
    <property type="entry name" value="KH_TYPE_1"/>
    <property type="match status" value="1"/>
</dbReference>
<dbReference type="InterPro" id="IPR003029">
    <property type="entry name" value="S1_domain"/>
</dbReference>
<evidence type="ECO:0000256" key="3">
    <source>
        <dbReference type="ARBA" id="ARBA00022490"/>
    </source>
</evidence>
<evidence type="ECO:0000313" key="11">
    <source>
        <dbReference type="EMBL" id="QNO16471.1"/>
    </source>
</evidence>
<keyword evidence="12" id="KW-1185">Reference proteome</keyword>
<dbReference type="CDD" id="cd04472">
    <property type="entry name" value="S1_PNPase"/>
    <property type="match status" value="1"/>
</dbReference>
<dbReference type="SUPFAM" id="SSF54791">
    <property type="entry name" value="Eukaryotic type KH-domain (KH-domain type I)"/>
    <property type="match status" value="1"/>
</dbReference>
<dbReference type="GO" id="GO:0006396">
    <property type="term" value="P:RNA processing"/>
    <property type="evidence" value="ECO:0007669"/>
    <property type="project" value="InterPro"/>
</dbReference>
<proteinExistence type="inferred from homology"/>
<dbReference type="InterPro" id="IPR015848">
    <property type="entry name" value="PNPase_PH_RNA-bd_bac/org-type"/>
</dbReference>
<dbReference type="GO" id="GO:0004654">
    <property type="term" value="F:polyribonucleotide nucleotidyltransferase activity"/>
    <property type="evidence" value="ECO:0007669"/>
    <property type="project" value="UniProtKB-UniRule"/>
</dbReference>
<dbReference type="CDD" id="cd02393">
    <property type="entry name" value="KH-I_PNPase"/>
    <property type="match status" value="1"/>
</dbReference>
<dbReference type="InterPro" id="IPR020568">
    <property type="entry name" value="Ribosomal_Su5_D2-typ_SF"/>
</dbReference>
<dbReference type="AlphaFoldDB" id="A0A7G9WCQ9"/>
<dbReference type="NCBIfam" id="TIGR03591">
    <property type="entry name" value="polynuc_phos"/>
    <property type="match status" value="1"/>
</dbReference>
<feature type="binding site" evidence="9">
    <location>
        <position position="490"/>
    </location>
    <ligand>
        <name>Mg(2+)</name>
        <dbReference type="ChEBI" id="CHEBI:18420"/>
    </ligand>
</feature>
<dbReference type="GO" id="GO:0006402">
    <property type="term" value="P:mRNA catabolic process"/>
    <property type="evidence" value="ECO:0007669"/>
    <property type="project" value="UniProtKB-UniRule"/>
</dbReference>
<evidence type="ECO:0000256" key="8">
    <source>
        <dbReference type="ARBA" id="ARBA00022884"/>
    </source>
</evidence>
<dbReference type="Pfam" id="PF00013">
    <property type="entry name" value="KH_1"/>
    <property type="match status" value="1"/>
</dbReference>
<dbReference type="KEGG" id="acae:HYG86_17655"/>
<dbReference type="RefSeq" id="WP_213166863.1">
    <property type="nucleotide sequence ID" value="NZ_CP058559.1"/>
</dbReference>
<dbReference type="PANTHER" id="PTHR11252:SF0">
    <property type="entry name" value="POLYRIBONUCLEOTIDE NUCLEOTIDYLTRANSFERASE 1, MITOCHONDRIAL"/>
    <property type="match status" value="1"/>
</dbReference>
<dbReference type="InterPro" id="IPR004088">
    <property type="entry name" value="KH_dom_type_1"/>
</dbReference>
<evidence type="ECO:0000256" key="9">
    <source>
        <dbReference type="HAMAP-Rule" id="MF_01595"/>
    </source>
</evidence>
<comment type="function">
    <text evidence="9">Involved in mRNA degradation. Catalyzes the phosphorolysis of single-stranded polyribonucleotides processively in the 3'- to 5'-direction.</text>
</comment>
<dbReference type="InterPro" id="IPR015847">
    <property type="entry name" value="ExoRNase_PH_dom2"/>
</dbReference>
<dbReference type="SMART" id="SM00322">
    <property type="entry name" value="KH"/>
    <property type="match status" value="1"/>
</dbReference>
<accession>A0A7G9WCQ9</accession>
<keyword evidence="7 9" id="KW-0460">Magnesium</keyword>
<dbReference type="GO" id="GO:0000175">
    <property type="term" value="F:3'-5'-RNA exonuclease activity"/>
    <property type="evidence" value="ECO:0007669"/>
    <property type="project" value="TreeGrafter"/>
</dbReference>
<dbReference type="Pfam" id="PF01138">
    <property type="entry name" value="RNase_PH"/>
    <property type="match status" value="2"/>
</dbReference>
<dbReference type="GO" id="GO:0003723">
    <property type="term" value="F:RNA binding"/>
    <property type="evidence" value="ECO:0007669"/>
    <property type="project" value="UniProtKB-UniRule"/>
</dbReference>
<reference evidence="11 12" key="1">
    <citation type="submission" date="2020-07" db="EMBL/GenBank/DDBJ databases">
        <title>Alkalicella. sp. LB2 genome.</title>
        <authorList>
            <person name="Postec A."/>
            <person name="Quemeneur M."/>
        </authorList>
    </citation>
    <scope>NUCLEOTIDE SEQUENCE [LARGE SCALE GENOMIC DNA]</scope>
    <source>
        <strain evidence="11 12">LB2</strain>
    </source>
</reference>
<dbReference type="Gene3D" id="2.40.50.140">
    <property type="entry name" value="Nucleic acid-binding proteins"/>
    <property type="match status" value="1"/>
</dbReference>
<dbReference type="InterPro" id="IPR036456">
    <property type="entry name" value="PNPase_PH_RNA-bd_sf"/>
</dbReference>
<dbReference type="Pfam" id="PF03725">
    <property type="entry name" value="RNase_PH_C"/>
    <property type="match status" value="1"/>
</dbReference>
<comment type="subcellular location">
    <subcellularLocation>
        <location evidence="1 9">Cytoplasm</location>
    </subcellularLocation>
</comment>
<keyword evidence="4 9" id="KW-0808">Transferase</keyword>
<keyword evidence="5 9" id="KW-0548">Nucleotidyltransferase</keyword>
<evidence type="ECO:0000256" key="7">
    <source>
        <dbReference type="ARBA" id="ARBA00022842"/>
    </source>
</evidence>
<keyword evidence="6 9" id="KW-0479">Metal-binding</keyword>
<evidence type="ECO:0000259" key="10">
    <source>
        <dbReference type="PROSITE" id="PS50126"/>
    </source>
</evidence>
<sequence>MQHKKYTYDFAGRDFTVEVGKFSKQAGGSAMIYYGDTTVLVNATASKEAREGVDFFPLTVDYEERLYAVGKIPGGFIKREGRPSEKAILAARLIDRPIRPLFEDGFRNAVHVVCTVMSVDQDNTPDIVAINGASLALSISDIPFMGPVGAVLVGKVGEQLIINPTSEQREKSDLHLVVAGTKDAIMMVEAGANEVDEKIILDALMLAHDEIKKIVEFQEQIMAEVGKEKMEVKLHSIDQELDAAVRTLAVEPLSKAIQTFDKQQREDNIAQVKLEVMEKIEVDYPERGKEISEILYNIVKEEVRKSIVVDGIRPDGRKPDEIRPISSEVSILPRTHGSGLFTRGQTQVLSVCTLGPLGDVQILDGIGLEESKRYIHHYNFPPYSVGEPGFMRGPGRREIGHGALAERALEPLIPSEEEFPYTIRLVSEVIESNGSTSMGSVCASTLSLMDAGVPLKKPVSGIAMGLVHHDGKNQILTDIQGMEDFLGDMDFKVAGTRDGITALQMDIKLQGINKEILAEAIGKAKVAYLSIMDKMTEAISEPREELSPYAPKIITYKINPDKIRDVIGPGGKIINKIIEQTGVKIDIEPDGKIFIATTDTAAADKALQMIKDITVEAVVGEVYSAKITRVEKFGAFAEVLPGKEGLIHISQLDIERVAKTEDVVKVGDIIDVKVTEIDEKGRVNLSRKVLLKEQQDKEKAEQQTTE</sequence>
<dbReference type="Proteomes" id="UP000516160">
    <property type="component" value="Chromosome"/>
</dbReference>
<evidence type="ECO:0000313" key="12">
    <source>
        <dbReference type="Proteomes" id="UP000516160"/>
    </source>
</evidence>
<dbReference type="SUPFAM" id="SSF46915">
    <property type="entry name" value="Polynucleotide phosphorylase/guanosine pentaphosphate synthase (PNPase/GPSI), domain 3"/>
    <property type="match status" value="1"/>
</dbReference>
<keyword evidence="8 9" id="KW-0694">RNA-binding</keyword>
<comment type="cofactor">
    <cofactor evidence="9">
        <name>Mg(2+)</name>
        <dbReference type="ChEBI" id="CHEBI:18420"/>
    </cofactor>
</comment>
<dbReference type="FunFam" id="2.40.50.140:FF:000023">
    <property type="entry name" value="Polyribonucleotide nucleotidyltransferase"/>
    <property type="match status" value="1"/>
</dbReference>
<evidence type="ECO:0000256" key="4">
    <source>
        <dbReference type="ARBA" id="ARBA00022679"/>
    </source>
</evidence>
<dbReference type="FunFam" id="3.30.1370.10:FF:000001">
    <property type="entry name" value="Polyribonucleotide nucleotidyltransferase"/>
    <property type="match status" value="1"/>
</dbReference>
<dbReference type="EC" id="2.7.7.8" evidence="9"/>
<evidence type="ECO:0000256" key="5">
    <source>
        <dbReference type="ARBA" id="ARBA00022695"/>
    </source>
</evidence>
<comment type="catalytic activity">
    <reaction evidence="9">
        <text>RNA(n+1) + phosphate = RNA(n) + a ribonucleoside 5'-diphosphate</text>
        <dbReference type="Rhea" id="RHEA:22096"/>
        <dbReference type="Rhea" id="RHEA-COMP:14527"/>
        <dbReference type="Rhea" id="RHEA-COMP:17342"/>
        <dbReference type="ChEBI" id="CHEBI:43474"/>
        <dbReference type="ChEBI" id="CHEBI:57930"/>
        <dbReference type="ChEBI" id="CHEBI:140395"/>
        <dbReference type="EC" id="2.7.7.8"/>
    </reaction>
</comment>
<comment type="similarity">
    <text evidence="2 9">Belongs to the polyribonucleotide nucleotidyltransferase family.</text>
</comment>
<gene>
    <name evidence="9" type="primary">pnp</name>
    <name evidence="11" type="ORF">HYG86_17655</name>
</gene>
<name>A0A7G9WCQ9_ALKCA</name>
<dbReference type="SUPFAM" id="SSF54211">
    <property type="entry name" value="Ribosomal protein S5 domain 2-like"/>
    <property type="match status" value="2"/>
</dbReference>
<dbReference type="Pfam" id="PF00575">
    <property type="entry name" value="S1"/>
    <property type="match status" value="1"/>
</dbReference>
<dbReference type="InterPro" id="IPR027408">
    <property type="entry name" value="PNPase/RNase_PH_dom_sf"/>
</dbReference>
<dbReference type="Pfam" id="PF03726">
    <property type="entry name" value="PNPase"/>
    <property type="match status" value="1"/>
</dbReference>
<organism evidence="11 12">
    <name type="scientific">Alkalicella caledoniensis</name>
    <dbReference type="NCBI Taxonomy" id="2731377"/>
    <lineage>
        <taxon>Bacteria</taxon>
        <taxon>Bacillati</taxon>
        <taxon>Bacillota</taxon>
        <taxon>Clostridia</taxon>
        <taxon>Eubacteriales</taxon>
        <taxon>Proteinivoracaceae</taxon>
        <taxon>Alkalicella</taxon>
    </lineage>
</organism>
<dbReference type="SMART" id="SM00316">
    <property type="entry name" value="S1"/>
    <property type="match status" value="1"/>
</dbReference>
<dbReference type="InterPro" id="IPR036612">
    <property type="entry name" value="KH_dom_type_1_sf"/>
</dbReference>
<feature type="binding site" evidence="9">
    <location>
        <position position="484"/>
    </location>
    <ligand>
        <name>Mg(2+)</name>
        <dbReference type="ChEBI" id="CHEBI:18420"/>
    </ligand>
</feature>
<evidence type="ECO:0000256" key="2">
    <source>
        <dbReference type="ARBA" id="ARBA00007404"/>
    </source>
</evidence>
<dbReference type="InterPro" id="IPR036345">
    <property type="entry name" value="ExoRNase_PH_dom2_sf"/>
</dbReference>
<dbReference type="Gene3D" id="3.30.1370.10">
    <property type="entry name" value="K Homology domain, type 1"/>
    <property type="match status" value="1"/>
</dbReference>
<dbReference type="PIRSF" id="PIRSF005499">
    <property type="entry name" value="PNPase"/>
    <property type="match status" value="1"/>
</dbReference>
<dbReference type="Gene3D" id="3.30.230.70">
    <property type="entry name" value="GHMP Kinase, N-terminal domain"/>
    <property type="match status" value="2"/>
</dbReference>
<evidence type="ECO:0000256" key="1">
    <source>
        <dbReference type="ARBA" id="ARBA00004496"/>
    </source>
</evidence>
<dbReference type="HAMAP" id="MF_01595">
    <property type="entry name" value="PNPase"/>
    <property type="match status" value="1"/>
</dbReference>
<dbReference type="FunFam" id="3.30.230.70:FF:000002">
    <property type="entry name" value="Polyribonucleotide nucleotidyltransferase"/>
    <property type="match status" value="1"/>
</dbReference>
<dbReference type="InterPro" id="IPR004087">
    <property type="entry name" value="KH_dom"/>
</dbReference>
<dbReference type="InterPro" id="IPR012162">
    <property type="entry name" value="PNPase"/>
</dbReference>
<dbReference type="NCBIfam" id="NF008805">
    <property type="entry name" value="PRK11824.1"/>
    <property type="match status" value="1"/>
</dbReference>
<dbReference type="GO" id="GO:0005829">
    <property type="term" value="C:cytosol"/>
    <property type="evidence" value="ECO:0007669"/>
    <property type="project" value="TreeGrafter"/>
</dbReference>
<dbReference type="SUPFAM" id="SSF50249">
    <property type="entry name" value="Nucleic acid-binding proteins"/>
    <property type="match status" value="1"/>
</dbReference>
<feature type="domain" description="S1 motif" evidence="10">
    <location>
        <begin position="620"/>
        <end position="688"/>
    </location>
</feature>